<accession>A0A4R5N8Y5</accession>
<dbReference type="STRING" id="907931.GCA_000165675_01790"/>
<keyword evidence="5" id="KW-1185">Reference proteome</keyword>
<feature type="transmembrane region" description="Helical" evidence="2">
    <location>
        <begin position="84"/>
        <end position="104"/>
    </location>
</feature>
<keyword evidence="2" id="KW-0472">Membrane</keyword>
<organism evidence="4 5">
    <name type="scientific">Leuconostoc fallax</name>
    <dbReference type="NCBI Taxonomy" id="1251"/>
    <lineage>
        <taxon>Bacteria</taxon>
        <taxon>Bacillati</taxon>
        <taxon>Bacillota</taxon>
        <taxon>Bacilli</taxon>
        <taxon>Lactobacillales</taxon>
        <taxon>Lactobacillaceae</taxon>
        <taxon>Leuconostoc</taxon>
    </lineage>
</organism>
<keyword evidence="2" id="KW-1133">Transmembrane helix</keyword>
<feature type="transmembrane region" description="Helical" evidence="2">
    <location>
        <begin position="20"/>
        <end position="39"/>
    </location>
</feature>
<evidence type="ECO:0000313" key="5">
    <source>
        <dbReference type="Proteomes" id="UP000295681"/>
    </source>
</evidence>
<dbReference type="GO" id="GO:0004175">
    <property type="term" value="F:endopeptidase activity"/>
    <property type="evidence" value="ECO:0007669"/>
    <property type="project" value="UniProtKB-ARBA"/>
</dbReference>
<dbReference type="RefSeq" id="WP_240034421.1">
    <property type="nucleotide sequence ID" value="NZ_JAGYGP010000003.1"/>
</dbReference>
<dbReference type="EMBL" id="PUFI01000013">
    <property type="protein sequence ID" value="TDG68458.1"/>
    <property type="molecule type" value="Genomic_DNA"/>
</dbReference>
<dbReference type="InterPro" id="IPR003675">
    <property type="entry name" value="Rce1/LyrA-like_dom"/>
</dbReference>
<comment type="caution">
    <text evidence="4">The sequence shown here is derived from an EMBL/GenBank/DDBJ whole genome shotgun (WGS) entry which is preliminary data.</text>
</comment>
<dbReference type="Proteomes" id="UP000295681">
    <property type="component" value="Unassembled WGS sequence"/>
</dbReference>
<comment type="similarity">
    <text evidence="1">Belongs to the UPF0177 family.</text>
</comment>
<dbReference type="GO" id="GO:0080120">
    <property type="term" value="P:CAAX-box protein maturation"/>
    <property type="evidence" value="ECO:0007669"/>
    <property type="project" value="UniProtKB-ARBA"/>
</dbReference>
<evidence type="ECO:0000256" key="1">
    <source>
        <dbReference type="ARBA" id="ARBA00009067"/>
    </source>
</evidence>
<gene>
    <name evidence="4" type="ORF">C5L23_000060</name>
</gene>
<dbReference type="InterPro" id="IPR052710">
    <property type="entry name" value="CAAX_protease"/>
</dbReference>
<reference evidence="4 5" key="1">
    <citation type="journal article" date="2019" name="Appl. Microbiol. Biotechnol.">
        <title>Uncovering carbohydrate metabolism through a genotype-phenotype association study of 56 lactic acid bacteria genomes.</title>
        <authorList>
            <person name="Buron-Moles G."/>
            <person name="Chailyan A."/>
            <person name="Dolejs I."/>
            <person name="Forster J."/>
            <person name="Miks M.H."/>
        </authorList>
    </citation>
    <scope>NUCLEOTIDE SEQUENCE [LARGE SCALE GENOMIC DNA]</scope>
    <source>
        <strain evidence="4 5">ATCC 700006</strain>
    </source>
</reference>
<evidence type="ECO:0000256" key="2">
    <source>
        <dbReference type="SAM" id="Phobius"/>
    </source>
</evidence>
<dbReference type="PANTHER" id="PTHR36435:SF1">
    <property type="entry name" value="CAAX AMINO TERMINAL PROTEASE FAMILY PROTEIN"/>
    <property type="match status" value="1"/>
</dbReference>
<sequence length="221" mass="25079">MIFNRAITVISKKAGQLIELVLLTILIDIILGVPPFFAFIDMFNVWFVLLSIILGGVISYLGYRYLAAKTNAIFERINLKKIGFVIMMLCLTMFLMDLIIPAIFGQNQDSSSNQKMIETMLHQGGIIALLFKLNVVIIAPIIEEIAFRGIIFEEARPLGKVVQLVWPTFVFAAVHWPSTPEQWTVYLTASTLLMIVRLVTKKLQYSVMFHMIHNLLAIFSL</sequence>
<feature type="transmembrane region" description="Helical" evidence="2">
    <location>
        <begin position="124"/>
        <end position="146"/>
    </location>
</feature>
<proteinExistence type="inferred from homology"/>
<dbReference type="PANTHER" id="PTHR36435">
    <property type="entry name" value="SLR1288 PROTEIN"/>
    <property type="match status" value="1"/>
</dbReference>
<protein>
    <recommendedName>
        <fullName evidence="3">CAAX prenyl protease 2/Lysostaphin resistance protein A-like domain-containing protein</fullName>
    </recommendedName>
</protein>
<evidence type="ECO:0000259" key="3">
    <source>
        <dbReference type="Pfam" id="PF02517"/>
    </source>
</evidence>
<dbReference type="AlphaFoldDB" id="A0A4R5N8Y5"/>
<feature type="transmembrane region" description="Helical" evidence="2">
    <location>
        <begin position="45"/>
        <end position="63"/>
    </location>
</feature>
<evidence type="ECO:0000313" key="4">
    <source>
        <dbReference type="EMBL" id="TDG68458.1"/>
    </source>
</evidence>
<name>A0A4R5N8Y5_9LACO</name>
<feature type="domain" description="CAAX prenyl protease 2/Lysostaphin resistance protein A-like" evidence="3">
    <location>
        <begin position="129"/>
        <end position="216"/>
    </location>
</feature>
<keyword evidence="2" id="KW-0812">Transmembrane</keyword>
<dbReference type="Pfam" id="PF02517">
    <property type="entry name" value="Rce1-like"/>
    <property type="match status" value="1"/>
</dbReference>